<feature type="domain" description="SET" evidence="36">
    <location>
        <begin position="2085"/>
        <end position="2201"/>
    </location>
</feature>
<dbReference type="GO" id="GO:0003682">
    <property type="term" value="F:chromatin binding"/>
    <property type="evidence" value="ECO:0007669"/>
    <property type="project" value="InterPro"/>
</dbReference>
<keyword evidence="22 33" id="KW-0103">Bromodomain</keyword>
<keyword evidence="6" id="KW-0158">Chromosome</keyword>
<evidence type="ECO:0000256" key="4">
    <source>
        <dbReference type="ARBA" id="ARBA00012178"/>
    </source>
</evidence>
<dbReference type="FunFam" id="3.30.40.10:FF:000113">
    <property type="entry name" value="Histone-lysine N-methyltransferase"/>
    <property type="match status" value="1"/>
</dbReference>
<dbReference type="Proteomes" id="UP000001519">
    <property type="component" value="Chromosome 1"/>
</dbReference>
<dbReference type="InterPro" id="IPR043151">
    <property type="entry name" value="BAH_sf"/>
</dbReference>
<evidence type="ECO:0000313" key="39">
    <source>
        <dbReference type="Ensembl" id="ENSGGOP00000010946.2"/>
    </source>
</evidence>
<dbReference type="STRING" id="9593.ENSGGOP00000010946"/>
<feature type="compositionally biased region" description="Polar residues" evidence="34">
    <location>
        <begin position="1578"/>
        <end position="1598"/>
    </location>
</feature>
<keyword evidence="13" id="KW-0479">Metal-binding</keyword>
<keyword evidence="40" id="KW-1185">Reference proteome</keyword>
<evidence type="ECO:0000256" key="7">
    <source>
        <dbReference type="ARBA" id="ARBA00022481"/>
    </source>
</evidence>
<dbReference type="OMA" id="VEAMQCQ"/>
<evidence type="ECO:0000256" key="27">
    <source>
        <dbReference type="ARBA" id="ARBA00051161"/>
    </source>
</evidence>
<feature type="compositionally biased region" description="Basic residues" evidence="34">
    <location>
        <begin position="887"/>
        <end position="897"/>
    </location>
</feature>
<dbReference type="GO" id="GO:0006366">
    <property type="term" value="P:transcription by RNA polymerase II"/>
    <property type="evidence" value="ECO:0007669"/>
    <property type="project" value="Ensembl"/>
</dbReference>
<dbReference type="Pfam" id="PF17907">
    <property type="entry name" value="AWS"/>
    <property type="match status" value="1"/>
</dbReference>
<feature type="compositionally biased region" description="Polar residues" evidence="34">
    <location>
        <begin position="554"/>
        <end position="579"/>
    </location>
</feature>
<reference evidence="39" key="3">
    <citation type="submission" date="2025-08" db="UniProtKB">
        <authorList>
            <consortium name="Ensembl"/>
        </authorList>
    </citation>
    <scope>IDENTIFICATION</scope>
</reference>
<feature type="compositionally biased region" description="Low complexity" evidence="34">
    <location>
        <begin position="1741"/>
        <end position="1751"/>
    </location>
</feature>
<gene>
    <name evidence="39" type="primary">ASH1L</name>
</gene>
<evidence type="ECO:0000256" key="20">
    <source>
        <dbReference type="ARBA" id="ARBA00022990"/>
    </source>
</evidence>
<feature type="compositionally biased region" description="Acidic residues" evidence="34">
    <location>
        <begin position="936"/>
        <end position="949"/>
    </location>
</feature>
<dbReference type="InterPro" id="IPR001965">
    <property type="entry name" value="Znf_PHD"/>
</dbReference>
<evidence type="ECO:0000256" key="6">
    <source>
        <dbReference type="ARBA" id="ARBA00022454"/>
    </source>
</evidence>
<dbReference type="SUPFAM" id="SSF47370">
    <property type="entry name" value="Bromodomain"/>
    <property type="match status" value="1"/>
</dbReference>
<dbReference type="EMBL" id="CABD030006635">
    <property type="status" value="NOT_ANNOTATED_CDS"/>
    <property type="molecule type" value="Genomic_DNA"/>
</dbReference>
<dbReference type="InterPro" id="IPR001487">
    <property type="entry name" value="Bromodomain"/>
</dbReference>
<keyword evidence="8" id="KW-1017">Isopeptide bond</keyword>
<dbReference type="PROSITE" id="PS50014">
    <property type="entry name" value="BROMODOMAIN_2"/>
    <property type="match status" value="1"/>
</dbReference>
<evidence type="ECO:0000259" key="35">
    <source>
        <dbReference type="PROSITE" id="PS50014"/>
    </source>
</evidence>
<dbReference type="GO" id="GO:1903699">
    <property type="term" value="P:tarsal gland development"/>
    <property type="evidence" value="ECO:0007669"/>
    <property type="project" value="Ensembl"/>
</dbReference>
<evidence type="ECO:0000259" key="36">
    <source>
        <dbReference type="PROSITE" id="PS50280"/>
    </source>
</evidence>
<dbReference type="EMBL" id="CABD030006640">
    <property type="status" value="NOT_ANNOTATED_CDS"/>
    <property type="molecule type" value="Genomic_DNA"/>
</dbReference>
<feature type="compositionally biased region" description="Basic residues" evidence="34">
    <location>
        <begin position="1266"/>
        <end position="1277"/>
    </location>
</feature>
<feature type="region of interest" description="Disordered" evidence="34">
    <location>
        <begin position="1243"/>
        <end position="1281"/>
    </location>
</feature>
<dbReference type="EMBL" id="CABD030006632">
    <property type="status" value="NOT_ANNOTATED_CDS"/>
    <property type="molecule type" value="Genomic_DNA"/>
</dbReference>
<evidence type="ECO:0000259" key="38">
    <source>
        <dbReference type="PROSITE" id="PS51215"/>
    </source>
</evidence>
<dbReference type="FunCoup" id="G3R6I9">
    <property type="interactions" value="3573"/>
</dbReference>
<feature type="compositionally biased region" description="Polar residues" evidence="34">
    <location>
        <begin position="1605"/>
        <end position="1622"/>
    </location>
</feature>
<protein>
    <recommendedName>
        <fullName evidence="30">Histone-lysine N-methyltransferase ASH1L</fullName>
        <ecNumber evidence="4">2.1.1.359</ecNumber>
        <ecNumber evidence="29">2.1.1.367</ecNumber>
    </recommendedName>
    <alternativeName>
        <fullName evidence="31">ASH1-like protein</fullName>
    </alternativeName>
    <alternativeName>
        <fullName evidence="32">Absent small and homeotic disks protein 1 homolog</fullName>
    </alternativeName>
</protein>
<feature type="region of interest" description="Disordered" evidence="34">
    <location>
        <begin position="537"/>
        <end position="583"/>
    </location>
</feature>
<dbReference type="GO" id="GO:0061038">
    <property type="term" value="P:uterus morphogenesis"/>
    <property type="evidence" value="ECO:0007669"/>
    <property type="project" value="Ensembl"/>
</dbReference>
<dbReference type="GO" id="GO:0003677">
    <property type="term" value="F:DNA binding"/>
    <property type="evidence" value="ECO:0007669"/>
    <property type="project" value="InterPro"/>
</dbReference>
<dbReference type="GO" id="GO:0009791">
    <property type="term" value="P:post-embryonic development"/>
    <property type="evidence" value="ECO:0007669"/>
    <property type="project" value="Ensembl"/>
</dbReference>
<keyword evidence="25" id="KW-0539">Nucleus</keyword>
<dbReference type="InterPro" id="IPR036427">
    <property type="entry name" value="Bromodomain-like_sf"/>
</dbReference>
<feature type="domain" description="BAH" evidence="37">
    <location>
        <begin position="2410"/>
        <end position="2547"/>
    </location>
</feature>
<dbReference type="PROSITE" id="PS01359">
    <property type="entry name" value="ZF_PHD_1"/>
    <property type="match status" value="1"/>
</dbReference>
<dbReference type="GO" id="GO:1903709">
    <property type="term" value="P:uterine gland development"/>
    <property type="evidence" value="ECO:0007669"/>
    <property type="project" value="Ensembl"/>
</dbReference>
<feature type="region of interest" description="Disordered" evidence="34">
    <location>
        <begin position="824"/>
        <end position="845"/>
    </location>
</feature>
<evidence type="ECO:0000256" key="14">
    <source>
        <dbReference type="ARBA" id="ARBA00022737"/>
    </source>
</evidence>
<dbReference type="PANTHER" id="PTHR46147">
    <property type="entry name" value="HISTONE-LYSINE N-METHYLTRANSFERASE ASH1"/>
    <property type="match status" value="1"/>
</dbReference>
<feature type="compositionally biased region" description="Polar residues" evidence="34">
    <location>
        <begin position="1496"/>
        <end position="1508"/>
    </location>
</feature>
<feature type="domain" description="AWS" evidence="38">
    <location>
        <begin position="2031"/>
        <end position="2082"/>
    </location>
</feature>
<dbReference type="PROSITE" id="PS51215">
    <property type="entry name" value="AWS"/>
    <property type="match status" value="1"/>
</dbReference>
<dbReference type="GO" id="GO:0007338">
    <property type="term" value="P:single fertilization"/>
    <property type="evidence" value="ECO:0007669"/>
    <property type="project" value="Ensembl"/>
</dbReference>
<dbReference type="GO" id="GO:0140948">
    <property type="term" value="F:histone H3K9 monomethyltransferase activity"/>
    <property type="evidence" value="ECO:0007669"/>
    <property type="project" value="UniProtKB-EC"/>
</dbReference>
<dbReference type="GO" id="GO:0043409">
    <property type="term" value="P:negative regulation of MAPK cascade"/>
    <property type="evidence" value="ECO:0007669"/>
    <property type="project" value="Ensembl"/>
</dbReference>
<dbReference type="EMBL" id="CABD030006636">
    <property type="status" value="NOT_ANNOTATED_CDS"/>
    <property type="molecule type" value="Genomic_DNA"/>
</dbReference>
<dbReference type="Bgee" id="ENSGGOG00000011218">
    <property type="expression patterns" value="Expressed in cerebellum and 6 other cell types or tissues"/>
</dbReference>
<feature type="region of interest" description="Disordered" evidence="34">
    <location>
        <begin position="1151"/>
        <end position="1231"/>
    </location>
</feature>
<dbReference type="InParanoid" id="G3R6I9"/>
<evidence type="ECO:0000256" key="10">
    <source>
        <dbReference type="ARBA" id="ARBA00022603"/>
    </source>
</evidence>
<dbReference type="Ensembl" id="ENSGGOT00000011270.3">
    <property type="protein sequence ID" value="ENSGGOP00000010946.2"/>
    <property type="gene ID" value="ENSGGOG00000011218.3"/>
</dbReference>
<accession>G3R6I9</accession>
<feature type="compositionally biased region" description="Low complexity" evidence="34">
    <location>
        <begin position="1100"/>
        <end position="1123"/>
    </location>
</feature>
<dbReference type="Pfam" id="PF00856">
    <property type="entry name" value="SET"/>
    <property type="match status" value="1"/>
</dbReference>
<dbReference type="SMART" id="SM00570">
    <property type="entry name" value="AWS"/>
    <property type="match status" value="1"/>
</dbReference>
<name>G3R6I9_GORGO</name>
<evidence type="ECO:0000256" key="3">
    <source>
        <dbReference type="ARBA" id="ARBA00004435"/>
    </source>
</evidence>
<keyword evidence="5" id="KW-0796">Tight junction</keyword>
<feature type="compositionally biased region" description="Basic residues" evidence="34">
    <location>
        <begin position="1246"/>
        <end position="1256"/>
    </location>
</feature>
<evidence type="ECO:0000256" key="21">
    <source>
        <dbReference type="ARBA" id="ARBA00023015"/>
    </source>
</evidence>
<comment type="function">
    <text evidence="28">Histone methyltransferase specifically trimethylating 'Lys-36' of histone H3 forming H3K36me3. Also monomethylates 'Lys-9' of histone H3 (H3K9me1) in vitro. The physiological significance of the H3K9me1 activity is unclear.</text>
</comment>
<feature type="compositionally biased region" description="Basic and acidic residues" evidence="34">
    <location>
        <begin position="512"/>
        <end position="522"/>
    </location>
</feature>
<reference evidence="39 40" key="2">
    <citation type="journal article" date="2012" name="Nature">
        <title>Insights into hominid evolution from the gorilla genome sequence.</title>
        <authorList>
            <person name="Scally A."/>
            <person name="Dutheil J.Y."/>
            <person name="Hillier L.W."/>
            <person name="Jordan G.E."/>
            <person name="Goodhead I."/>
            <person name="Herrero J."/>
            <person name="Hobolth A."/>
            <person name="Lappalainen T."/>
            <person name="Mailund T."/>
            <person name="Marques-Bonet T."/>
            <person name="McCarthy S."/>
            <person name="Montgomery S.H."/>
            <person name="Schwalie P.C."/>
            <person name="Tang Y.A."/>
            <person name="Ward M.C."/>
            <person name="Xue Y."/>
            <person name="Yngvadottir B."/>
            <person name="Alkan C."/>
            <person name="Andersen L.N."/>
            <person name="Ayub Q."/>
            <person name="Ball E.V."/>
            <person name="Beal K."/>
            <person name="Bradley B.J."/>
            <person name="Chen Y."/>
            <person name="Clee C.M."/>
            <person name="Fitzgerald S."/>
            <person name="Graves T.A."/>
            <person name="Gu Y."/>
            <person name="Heath P."/>
            <person name="Heger A."/>
            <person name="Karakoc E."/>
            <person name="Kolb-Kokocinski A."/>
            <person name="Laird G.K."/>
            <person name="Lunter G."/>
            <person name="Meader S."/>
            <person name="Mort M."/>
            <person name="Mullikin J.C."/>
            <person name="Munch K."/>
            <person name="O'Connor T.D."/>
            <person name="Phillips A.D."/>
            <person name="Prado-Martinez J."/>
            <person name="Rogers A.S."/>
            <person name="Sajjadian S."/>
            <person name="Schmidt D."/>
            <person name="Shaw K."/>
            <person name="Simpson J.T."/>
            <person name="Stenson P.D."/>
            <person name="Turner D.J."/>
            <person name="Vigilant L."/>
            <person name="Vilella A.J."/>
            <person name="Whitener W."/>
            <person name="Zhu B."/>
            <person name="Cooper D.N."/>
            <person name="de Jong P."/>
            <person name="Dermitzakis E.T."/>
            <person name="Eichler E.E."/>
            <person name="Flicek P."/>
            <person name="Goldman N."/>
            <person name="Mundy N.I."/>
            <person name="Ning Z."/>
            <person name="Odom D.T."/>
            <person name="Ponting C.P."/>
            <person name="Quail M.A."/>
            <person name="Ryder O.A."/>
            <person name="Searle S.M."/>
            <person name="Warren W.C."/>
            <person name="Wilson R.K."/>
            <person name="Schierup M.H."/>
            <person name="Rogers J."/>
            <person name="Tyler-Smith C."/>
            <person name="Durbin R."/>
        </authorList>
    </citation>
    <scope>NUCLEOTIDE SEQUENCE [LARGE SCALE GENOMIC DNA]</scope>
</reference>
<dbReference type="GO" id="GO:0002674">
    <property type="term" value="P:negative regulation of acute inflammatory response"/>
    <property type="evidence" value="ECO:0007669"/>
    <property type="project" value="Ensembl"/>
</dbReference>
<dbReference type="GO" id="GO:0005694">
    <property type="term" value="C:chromosome"/>
    <property type="evidence" value="ECO:0007669"/>
    <property type="project" value="UniProtKB-SubCell"/>
</dbReference>
<dbReference type="GeneTree" id="ENSGT00940000156698"/>
<keyword evidence="7" id="KW-0488">Methylation</keyword>
<dbReference type="GO" id="GO:0042800">
    <property type="term" value="F:histone H3K4 methyltransferase activity"/>
    <property type="evidence" value="ECO:0000318"/>
    <property type="project" value="GO_Central"/>
</dbReference>
<dbReference type="GO" id="GO:0046697">
    <property type="term" value="P:decidualization"/>
    <property type="evidence" value="ECO:0007669"/>
    <property type="project" value="Ensembl"/>
</dbReference>
<feature type="compositionally biased region" description="Polar residues" evidence="34">
    <location>
        <begin position="501"/>
        <end position="511"/>
    </location>
</feature>
<dbReference type="HOGENOM" id="CLU_000657_0_0_1"/>
<dbReference type="InterPro" id="IPR011011">
    <property type="entry name" value="Znf_FYVE_PHD"/>
</dbReference>
<feature type="compositionally biased region" description="Polar residues" evidence="34">
    <location>
        <begin position="1650"/>
        <end position="1680"/>
    </location>
</feature>
<feature type="compositionally biased region" description="Basic and acidic residues" evidence="34">
    <location>
        <begin position="33"/>
        <end position="65"/>
    </location>
</feature>
<evidence type="ECO:0000256" key="28">
    <source>
        <dbReference type="ARBA" id="ARBA00057835"/>
    </source>
</evidence>
<dbReference type="SUPFAM" id="SSF57903">
    <property type="entry name" value="FYVE/PHD zinc finger"/>
    <property type="match status" value="1"/>
</dbReference>
<keyword evidence="20" id="KW-0007">Acetylation</keyword>
<feature type="region of interest" description="Disordered" evidence="34">
    <location>
        <begin position="1578"/>
        <end position="1711"/>
    </location>
</feature>
<keyword evidence="10" id="KW-0489">Methyltransferase</keyword>
<feature type="region of interest" description="Disordered" evidence="34">
    <location>
        <begin position="2574"/>
        <end position="2605"/>
    </location>
</feature>
<dbReference type="CDD" id="cd04717">
    <property type="entry name" value="BAH_polybromo"/>
    <property type="match status" value="1"/>
</dbReference>
<feature type="compositionally biased region" description="Polar residues" evidence="34">
    <location>
        <begin position="21"/>
        <end position="31"/>
    </location>
</feature>
<feature type="compositionally biased region" description="Basic and acidic residues" evidence="34">
    <location>
        <begin position="127"/>
        <end position="143"/>
    </location>
</feature>
<dbReference type="FunFam" id="1.20.920.10:FF:000025">
    <property type="entry name" value="Histone-lysine N-methyltransferase"/>
    <property type="match status" value="1"/>
</dbReference>
<feature type="region of interest" description="Disordered" evidence="34">
    <location>
        <begin position="501"/>
        <end position="525"/>
    </location>
</feature>
<feature type="compositionally biased region" description="Low complexity" evidence="34">
    <location>
        <begin position="1162"/>
        <end position="1175"/>
    </location>
</feature>
<dbReference type="EC" id="2.1.1.367" evidence="29"/>
<keyword evidence="18" id="KW-0156">Chromatin regulator</keyword>
<dbReference type="PANTHER" id="PTHR46147:SF1">
    <property type="entry name" value="HISTONE-LYSINE N-METHYLTRANSFERASE ASH1L"/>
    <property type="match status" value="1"/>
</dbReference>
<dbReference type="InterPro" id="IPR043319">
    <property type="entry name" value="PHD_ASH1L"/>
</dbReference>
<evidence type="ECO:0000256" key="12">
    <source>
        <dbReference type="ARBA" id="ARBA00022691"/>
    </source>
</evidence>
<dbReference type="InterPro" id="IPR013083">
    <property type="entry name" value="Znf_RING/FYVE/PHD"/>
</dbReference>
<evidence type="ECO:0000256" key="29">
    <source>
        <dbReference type="ARBA" id="ARBA00066816"/>
    </source>
</evidence>
<dbReference type="InterPro" id="IPR019786">
    <property type="entry name" value="Zinc_finger_PHD-type_CS"/>
</dbReference>
<dbReference type="GO" id="GO:0006954">
    <property type="term" value="P:inflammatory response"/>
    <property type="evidence" value="ECO:0007669"/>
    <property type="project" value="Ensembl"/>
</dbReference>
<dbReference type="GO" id="GO:0005923">
    <property type="term" value="C:bicellular tight junction"/>
    <property type="evidence" value="ECO:0007669"/>
    <property type="project" value="UniProtKB-SubCell"/>
</dbReference>
<keyword evidence="11" id="KW-0808">Transferase</keyword>
<dbReference type="GO" id="GO:0140955">
    <property type="term" value="F:histone H3K36 trimethyltransferase activity"/>
    <property type="evidence" value="ECO:0007669"/>
    <property type="project" value="UniProtKB-EC"/>
</dbReference>
<dbReference type="EMBL" id="CABD030006638">
    <property type="status" value="NOT_ANNOTATED_CDS"/>
    <property type="molecule type" value="Genomic_DNA"/>
</dbReference>
<evidence type="ECO:0000256" key="31">
    <source>
        <dbReference type="ARBA" id="ARBA00077263"/>
    </source>
</evidence>
<feature type="region of interest" description="Disordered" evidence="34">
    <location>
        <begin position="1"/>
        <end position="70"/>
    </location>
</feature>
<keyword evidence="9" id="KW-0597">Phosphoprotein</keyword>
<sequence length="2718" mass="303991">MDPRNTAMLGLGSDSEGFSRKSPSAISTGTLVSKREVELEKNTKEEEDLRKRNRERNIEAGKDDGLTDAQQQFSVKETNFSEGNLKLKIGLQAKRTKKPPKNLENYVCRPAIKTTIKHPRKALKSGKMTDEKNEHCPSKRDPSKLYKKADDVAAIECQSEEVIHLHSQGENNPLSKKLSPVHSEMADYINATPSTLLGSRDPDLKDRALLNGGTSVTEKLAQLIATCPPSKSSKTKPKKLGTGTTAALVSKDLIRKAGVGSVAGIIHKDLIKKPTISTAVGLVTKDPGKKPVFNAAVGLVNKDSVKKLGTGTTAVFINKNLGKKPGTITTVGLLSKDSGKKLGIGIVPGLVHKESGKKLGLGTVVGLVNKDLGKKLGSTVGLVAKDCAKKIVASSAMGLVNKDIGKKLVSCPLAGLISKDAINLKAEALLPTQEPLKASCSTNINNQESQELSESLKDSATSKTFEKNVVRQNKESILEKFSVRKEIINLEKEMFNEGTCIQQDSFSSSEKGSYETSKHEKQPPVYCTSPDFKMGGASDVSTAKSPFSAVGESNLPSPSPTVSVNPLTRSPPETSSQLAPNPLLLSSTTELIEEISESVGKNQFTSESTHLNVGHRSVGHSISIECKGIDKEVNDSKTTHIEIPRISSSLGKKPSLTSESSIHTITPSVVNFTSLFSNKPFLKLGAVSASDKHCQVAESLSSSLQSKPLKKRKGRKPRWTKVVARSTCRSPKGLELERSELFKNVSCSSLSNSNSEPAKFMKNIGPPSFVDHDFLKRRLPKLSKSTAPSLALLADSEKPSHKSFATHKLSSSMCVSSDLLSDIYKPKRGRPKSKEMPQLEGPPKRTLKIPASKVFSLQSKEEQEPPILQPEIEIPSFKQGLSVSPFPKKRGRPKRQMRSPVKMKPPVLSVAPFVATESPSKLESESDNHRSSSDFFESEDQLQDPDDLDDSHRPSVCSMSDLEMEPDKKITKRNNGQLMKTIIRKINKMKTLKRKKLLNQILSSSVESSNKGKVQSKLHNTVSSLAATFGSKLGQQINVSKKGTIYIGKRRGRKPKTVLNGILSGSPTSLAVLEQTAQQAAGSALGQILPPLLPSSASSSEILPSPICSQSSGTSGGQSPVSSDAGFVEPSSVPYLHLHSRQGSMIQTLAMKKASKGRRRLSPPTLLPNSPSHLSELTSLKEATPSPISESHSDETIPSDSGIGTDNNSTSDRAEKFCGQKKRRHSFEHVSLIPPETSTVLSSLKEKHKHKCKRRNHDYLSYDKMKRQKRKRKKKYPQLRNRQDPDFIAELEELISRLSEIRITHRSHHFIPRDLLPTIFRINFNSFYTHPSFPLDPLHYIRKPDLKKKRGRPPKMREAMAEMPFMHSLSFPLSSTGFYPSYGMPYSPSPLTAAPIGLGYYGRYPPTLYPPPPSPSFTTPLPPPSYMHAGHLLLNPAKYHKKKHKLLRQEAFLTTSRTPLLSMSTYPGVPPEMAYGWMVEHKHRHRHKHREHRSSEQPQVSMDTGSSRSVLESLKRYRFGKDAVGERYKHKEKHRCHMSCPHLSPSKSLINREEQWVHREPSESSPLALGLQTPLQIDCSESSPSLSLGGFTPNSEPASSDEHTNLFTSAIGSCRVSNPNSSGRKKLTDSPGLFSAQDTSLNRLHRKESLPSNERAVQTLAGSQPTSDKPSQRPSESTNCSPTRKRSSSESTSSTVNGVPSRSPRLVASGDDSVDSLLQRMVQNEDQEPMEKSIDAVIATASAPPSSSPGRSHSKDRTLGKPDSLLVPAVASDSCNNSISLLSEKLTSSCSPHHIKRSVVEAMQRQARKMCNYDKILATKKNLDHVNKILKAKKLQRQARTGNNFVKRRPGRPRKCPLQAVVSMQAFQAAQFVNPELNRGEEGTALHLSPDTVTDVIEAVVQSVNLNPEHKKGLKRKGWLLEEQTRKKQKPLPEEEEQENNKSPKSRLIQLKKEKLEYTPGEHEYGLFPAPIHVVFFVSGKYLRQKRIDFQLPYDILWQWKHNQLYKKPDVPLYKKIRSNVYVDVKPLSGYEATTCNCKKPDDDTRKGCVDDCLNRMIFAECSPNTCPCGEQCCNQRIQRHEWVQCLERFRAEEKGWGIRTKEPLKAGQFIIEYLGEVVSEQEFRNRMIEQYHNHSDHYCLNLDSGMVIDSYRMGNEARFINHSCDPNCEMQKWSVNGVYRIGLYALKDMPAGTELTYDYNFHSFNVEKQSSRQALAAPLLNLPPKKKNADYYEKISDPLDLITIEKQILTGYYKTVEAFDADMLKVFRNAEKYYGRKSPVGRDVCRLRKAYYNARHEASAQIDEIVGETASEADSSETSVSEKENGHEKDDDVIRCICGLYKDEGLMIQCDKCMVWQHCDCMGVNSDVEHYLCEQCDPRPVDREVPMIPRPHYAQPGCVYFICLLRDDLLLRQGDCVYLMRDSRRTPDGHPVRQSYRLLSHINRDKLDIFRIEKLWKNEKEERFAFGHHYFRPHETHHSPSRRFYHNELFRVPLYEIIPLEAVVGTCCVLDLYTYCKGRPKGVKEQDVYICDYRLDKSAHLFYKIHRNRYPVCTKPYAFDHFPKKLTPKKDFSPHYVPDNYKRNGGRSSWKSERSKPPLKDLGQEDDALPLIEEVLASQEQAANEIPSLEEPEREGATANVSEGEKKTEESSQEPQSTCTPEERRHNQRERLNQILLNLLEKIPGKNAIDVTYLLEEGSGRKLRRRTLFIPENSFRK</sequence>
<feature type="region of interest" description="Disordered" evidence="34">
    <location>
        <begin position="2625"/>
        <end position="2668"/>
    </location>
</feature>
<dbReference type="SMART" id="SM00439">
    <property type="entry name" value="BAH"/>
    <property type="match status" value="1"/>
</dbReference>
<keyword evidence="14" id="KW-0677">Repeat</keyword>
<evidence type="ECO:0000256" key="9">
    <source>
        <dbReference type="ARBA" id="ARBA00022553"/>
    </source>
</evidence>
<evidence type="ECO:0000256" key="17">
    <source>
        <dbReference type="ARBA" id="ARBA00022843"/>
    </source>
</evidence>
<evidence type="ECO:0000256" key="18">
    <source>
        <dbReference type="ARBA" id="ARBA00022853"/>
    </source>
</evidence>
<keyword evidence="23" id="KW-0010">Activator</keyword>
<feature type="region of interest" description="Disordered" evidence="34">
    <location>
        <begin position="1489"/>
        <end position="1508"/>
    </location>
</feature>
<evidence type="ECO:0000256" key="8">
    <source>
        <dbReference type="ARBA" id="ARBA00022499"/>
    </source>
</evidence>
<evidence type="ECO:0000256" key="32">
    <source>
        <dbReference type="ARBA" id="ARBA00078568"/>
    </source>
</evidence>
<feature type="region of interest" description="Disordered" evidence="34">
    <location>
        <begin position="118"/>
        <end position="143"/>
    </location>
</feature>
<dbReference type="GO" id="GO:0030317">
    <property type="term" value="P:flagellated sperm motility"/>
    <property type="evidence" value="ECO:0007669"/>
    <property type="project" value="Ensembl"/>
</dbReference>
<dbReference type="GO" id="GO:0032259">
    <property type="term" value="P:methylation"/>
    <property type="evidence" value="ECO:0007669"/>
    <property type="project" value="UniProtKB-KW"/>
</dbReference>
<feature type="region of interest" description="Disordered" evidence="34">
    <location>
        <begin position="1741"/>
        <end position="1761"/>
    </location>
</feature>
<comment type="catalytic activity">
    <reaction evidence="26">
        <text>L-lysyl(36)-[histone H3] + 3 S-adenosyl-L-methionine = N(6),N(6),N(6)-trimethyl-L-lysyl(36)-[histone H3] + 3 S-adenosyl-L-homocysteine + 3 H(+)</text>
        <dbReference type="Rhea" id="RHEA:60324"/>
        <dbReference type="Rhea" id="RHEA-COMP:9785"/>
        <dbReference type="Rhea" id="RHEA-COMP:15536"/>
        <dbReference type="ChEBI" id="CHEBI:15378"/>
        <dbReference type="ChEBI" id="CHEBI:29969"/>
        <dbReference type="ChEBI" id="CHEBI:57856"/>
        <dbReference type="ChEBI" id="CHEBI:59789"/>
        <dbReference type="ChEBI" id="CHEBI:61961"/>
        <dbReference type="EC" id="2.1.1.359"/>
    </reaction>
</comment>
<comment type="subcellular location">
    <subcellularLocation>
        <location evidence="3">Cell junction</location>
        <location evidence="3">Tight junction</location>
    </subcellularLocation>
    <subcellularLocation>
        <location evidence="2">Chromosome</location>
    </subcellularLocation>
    <subcellularLocation>
        <location evidence="1">Nucleus</location>
    </subcellularLocation>
</comment>
<dbReference type="Gene3D" id="2.30.30.490">
    <property type="match status" value="1"/>
</dbReference>
<proteinExistence type="predicted"/>
<feature type="region of interest" description="Disordered" evidence="34">
    <location>
        <begin position="1100"/>
        <end position="1128"/>
    </location>
</feature>
<dbReference type="Pfam" id="PF20826">
    <property type="entry name" value="PHD_5"/>
    <property type="match status" value="1"/>
</dbReference>
<evidence type="ECO:0000256" key="33">
    <source>
        <dbReference type="PROSITE-ProRule" id="PRU00035"/>
    </source>
</evidence>
<evidence type="ECO:0000256" key="30">
    <source>
        <dbReference type="ARBA" id="ARBA00070988"/>
    </source>
</evidence>
<dbReference type="eggNOG" id="KOG1083">
    <property type="taxonomic scope" value="Eukaryota"/>
</dbReference>
<dbReference type="Gene3D" id="1.20.920.10">
    <property type="entry name" value="Bromodomain-like"/>
    <property type="match status" value="1"/>
</dbReference>
<reference evidence="39" key="4">
    <citation type="submission" date="2025-09" db="UniProtKB">
        <authorList>
            <consortium name="Ensembl"/>
        </authorList>
    </citation>
    <scope>IDENTIFICATION</scope>
</reference>
<dbReference type="PROSITE" id="PS50280">
    <property type="entry name" value="SET"/>
    <property type="match status" value="1"/>
</dbReference>
<evidence type="ECO:0000256" key="13">
    <source>
        <dbReference type="ARBA" id="ARBA00022723"/>
    </source>
</evidence>
<dbReference type="GO" id="GO:0045944">
    <property type="term" value="P:positive regulation of transcription by RNA polymerase II"/>
    <property type="evidence" value="ECO:0007669"/>
    <property type="project" value="Ensembl"/>
</dbReference>
<evidence type="ECO:0000256" key="16">
    <source>
        <dbReference type="ARBA" id="ARBA00022833"/>
    </source>
</evidence>
<dbReference type="PROSITE" id="PS51038">
    <property type="entry name" value="BAH"/>
    <property type="match status" value="1"/>
</dbReference>
<feature type="region of interest" description="Disordered" evidence="34">
    <location>
        <begin position="878"/>
        <end position="966"/>
    </location>
</feature>
<dbReference type="InterPro" id="IPR046341">
    <property type="entry name" value="SET_dom_sf"/>
</dbReference>
<dbReference type="FunFam" id="2.170.270.10:FF:000011">
    <property type="entry name" value="Histone-lysine N-methyltransferase"/>
    <property type="match status" value="1"/>
</dbReference>
<organism evidence="39 40">
    <name type="scientific">Gorilla gorilla gorilla</name>
    <name type="common">Western lowland gorilla</name>
    <dbReference type="NCBI Taxonomy" id="9595"/>
    <lineage>
        <taxon>Eukaryota</taxon>
        <taxon>Metazoa</taxon>
        <taxon>Chordata</taxon>
        <taxon>Craniata</taxon>
        <taxon>Vertebrata</taxon>
        <taxon>Euteleostomi</taxon>
        <taxon>Mammalia</taxon>
        <taxon>Eutheria</taxon>
        <taxon>Euarchontoglires</taxon>
        <taxon>Primates</taxon>
        <taxon>Haplorrhini</taxon>
        <taxon>Catarrhini</taxon>
        <taxon>Hominidae</taxon>
        <taxon>Gorilla</taxon>
    </lineage>
</organism>
<dbReference type="CDD" id="cd15548">
    <property type="entry name" value="PHD_ASH1L"/>
    <property type="match status" value="1"/>
</dbReference>
<comment type="catalytic activity">
    <reaction evidence="27">
        <text>L-lysyl(9)-[histone H3] + S-adenosyl-L-methionine = N(6)-methyl-L-lysyl(9)-[histone H3] + S-adenosyl-L-homocysteine + H(+)</text>
        <dbReference type="Rhea" id="RHEA:60280"/>
        <dbReference type="Rhea" id="RHEA-COMP:15542"/>
        <dbReference type="Rhea" id="RHEA-COMP:15546"/>
        <dbReference type="ChEBI" id="CHEBI:15378"/>
        <dbReference type="ChEBI" id="CHEBI:29969"/>
        <dbReference type="ChEBI" id="CHEBI:57856"/>
        <dbReference type="ChEBI" id="CHEBI:59789"/>
        <dbReference type="ChEBI" id="CHEBI:61929"/>
        <dbReference type="EC" id="2.1.1.367"/>
    </reaction>
</comment>
<evidence type="ECO:0000259" key="37">
    <source>
        <dbReference type="PROSITE" id="PS51038"/>
    </source>
</evidence>
<dbReference type="InterPro" id="IPR001025">
    <property type="entry name" value="BAH_dom"/>
</dbReference>
<dbReference type="CDD" id="cd19174">
    <property type="entry name" value="SET_ASH1L"/>
    <property type="match status" value="1"/>
</dbReference>
<feature type="region of interest" description="Disordered" evidence="34">
    <location>
        <begin position="1917"/>
        <end position="1949"/>
    </location>
</feature>
<dbReference type="CDD" id="cd05525">
    <property type="entry name" value="Bromo_ASH1"/>
    <property type="match status" value="1"/>
</dbReference>
<keyword evidence="16" id="KW-0862">Zinc</keyword>
<dbReference type="FunFam" id="2.30.30.490:FF:000008">
    <property type="entry name" value="Histone-lysine N-methyltransferase"/>
    <property type="match status" value="1"/>
</dbReference>
<dbReference type="InterPro" id="IPR001214">
    <property type="entry name" value="SET_dom"/>
</dbReference>
<keyword evidence="17" id="KW-0832">Ubl conjugation</keyword>
<dbReference type="EMBL" id="CABD030006639">
    <property type="status" value="NOT_ANNOTATED_CDS"/>
    <property type="molecule type" value="Genomic_DNA"/>
</dbReference>
<dbReference type="EC" id="2.1.1.359" evidence="4"/>
<dbReference type="EMBL" id="CABD030006631">
    <property type="status" value="NOT_ANNOTATED_CDS"/>
    <property type="molecule type" value="Genomic_DNA"/>
</dbReference>
<dbReference type="InterPro" id="IPR043320">
    <property type="entry name" value="Bromo_ASH1L"/>
</dbReference>
<dbReference type="GO" id="GO:0005794">
    <property type="term" value="C:Golgi apparatus"/>
    <property type="evidence" value="ECO:0007669"/>
    <property type="project" value="Ensembl"/>
</dbReference>
<evidence type="ECO:0000256" key="24">
    <source>
        <dbReference type="ARBA" id="ARBA00023163"/>
    </source>
</evidence>
<evidence type="ECO:0000256" key="34">
    <source>
        <dbReference type="SAM" id="MobiDB-lite"/>
    </source>
</evidence>
<dbReference type="GO" id="GO:0001501">
    <property type="term" value="P:skeletal system development"/>
    <property type="evidence" value="ECO:0007669"/>
    <property type="project" value="Ensembl"/>
</dbReference>
<dbReference type="InterPro" id="IPR017956">
    <property type="entry name" value="AT_hook_DNA-bd_motif"/>
</dbReference>
<dbReference type="GO" id="GO:0006355">
    <property type="term" value="P:regulation of DNA-templated transcription"/>
    <property type="evidence" value="ECO:0000318"/>
    <property type="project" value="GO_Central"/>
</dbReference>
<evidence type="ECO:0000256" key="22">
    <source>
        <dbReference type="ARBA" id="ARBA00023117"/>
    </source>
</evidence>
<dbReference type="Pfam" id="PF00439">
    <property type="entry name" value="Bromodomain"/>
    <property type="match status" value="1"/>
</dbReference>
<dbReference type="GO" id="GO:0005654">
    <property type="term" value="C:nucleoplasm"/>
    <property type="evidence" value="ECO:0000318"/>
    <property type="project" value="GO_Central"/>
</dbReference>
<feature type="compositionally biased region" description="Basic and acidic residues" evidence="34">
    <location>
        <begin position="2591"/>
        <end position="2604"/>
    </location>
</feature>
<dbReference type="EMBL" id="CABD030006634">
    <property type="status" value="NOT_ANNOTATED_CDS"/>
    <property type="molecule type" value="Genomic_DNA"/>
</dbReference>
<dbReference type="SMART" id="SM00249">
    <property type="entry name" value="PHD"/>
    <property type="match status" value="1"/>
</dbReference>
<feature type="compositionally biased region" description="Basic and acidic residues" evidence="34">
    <location>
        <begin position="920"/>
        <end position="932"/>
    </location>
</feature>
<evidence type="ECO:0000256" key="1">
    <source>
        <dbReference type="ARBA" id="ARBA00004123"/>
    </source>
</evidence>
<evidence type="ECO:0000313" key="40">
    <source>
        <dbReference type="Proteomes" id="UP000001519"/>
    </source>
</evidence>
<dbReference type="GO" id="GO:0000165">
    <property type="term" value="P:MAPK cascade"/>
    <property type="evidence" value="ECO:0007669"/>
    <property type="project" value="Ensembl"/>
</dbReference>
<keyword evidence="19" id="KW-0965">Cell junction</keyword>
<keyword evidence="15" id="KW-0863">Zinc-finger</keyword>
<evidence type="ECO:0000256" key="25">
    <source>
        <dbReference type="ARBA" id="ARBA00023242"/>
    </source>
</evidence>
<dbReference type="SMART" id="SM00297">
    <property type="entry name" value="BROMO"/>
    <property type="match status" value="1"/>
</dbReference>
<dbReference type="Pfam" id="PF01426">
    <property type="entry name" value="BAH"/>
    <property type="match status" value="1"/>
</dbReference>
<reference evidence="40" key="1">
    <citation type="submission" date="2011-05" db="EMBL/GenBank/DDBJ databases">
        <title>Insights into the evolution of the great apes provided by the gorilla genome.</title>
        <authorList>
            <person name="Scally A."/>
        </authorList>
    </citation>
    <scope>NUCLEOTIDE SEQUENCE [LARGE SCALE GENOMIC DNA]</scope>
</reference>
<feature type="compositionally biased region" description="Polar residues" evidence="34">
    <location>
        <begin position="1186"/>
        <end position="1211"/>
    </location>
</feature>
<dbReference type="Gene3D" id="3.30.40.10">
    <property type="entry name" value="Zinc/RING finger domain, C3HC4 (zinc finger)"/>
    <property type="match status" value="1"/>
</dbReference>
<evidence type="ECO:0000256" key="26">
    <source>
        <dbReference type="ARBA" id="ARBA00047545"/>
    </source>
</evidence>
<dbReference type="Gene3D" id="2.170.270.10">
    <property type="entry name" value="SET domain"/>
    <property type="match status" value="1"/>
</dbReference>
<dbReference type="SMART" id="SM00384">
    <property type="entry name" value="AT_hook"/>
    <property type="match status" value="4"/>
</dbReference>
<dbReference type="SUPFAM" id="SSF82199">
    <property type="entry name" value="SET domain"/>
    <property type="match status" value="1"/>
</dbReference>
<dbReference type="GO" id="GO:0008270">
    <property type="term" value="F:zinc ion binding"/>
    <property type="evidence" value="ECO:0007669"/>
    <property type="project" value="UniProtKB-KW"/>
</dbReference>
<dbReference type="EMBL" id="CABD030006633">
    <property type="status" value="NOT_ANNOTATED_CDS"/>
    <property type="molecule type" value="Genomic_DNA"/>
</dbReference>
<evidence type="ECO:0000256" key="23">
    <source>
        <dbReference type="ARBA" id="ARBA00023159"/>
    </source>
</evidence>
<keyword evidence="21" id="KW-0805">Transcription regulation</keyword>
<evidence type="ECO:0000256" key="2">
    <source>
        <dbReference type="ARBA" id="ARBA00004286"/>
    </source>
</evidence>
<evidence type="ECO:0000256" key="19">
    <source>
        <dbReference type="ARBA" id="ARBA00022949"/>
    </source>
</evidence>
<dbReference type="EMBL" id="CABD030006637">
    <property type="status" value="NOT_ANNOTATED_CDS"/>
    <property type="molecule type" value="Genomic_DNA"/>
</dbReference>
<dbReference type="InterPro" id="IPR006560">
    <property type="entry name" value="AWS_dom"/>
</dbReference>
<keyword evidence="24" id="KW-0804">Transcription</keyword>
<evidence type="ECO:0000256" key="11">
    <source>
        <dbReference type="ARBA" id="ARBA00022679"/>
    </source>
</evidence>
<evidence type="ECO:0000256" key="15">
    <source>
        <dbReference type="ARBA" id="ARBA00022771"/>
    </source>
</evidence>
<evidence type="ECO:0000256" key="5">
    <source>
        <dbReference type="ARBA" id="ARBA00022427"/>
    </source>
</evidence>
<keyword evidence="12" id="KW-0949">S-adenosyl-L-methionine</keyword>
<feature type="domain" description="Bromo" evidence="35">
    <location>
        <begin position="2212"/>
        <end position="2282"/>
    </location>
</feature>
<dbReference type="SMART" id="SM00317">
    <property type="entry name" value="SET"/>
    <property type="match status" value="1"/>
</dbReference>